<dbReference type="Pfam" id="PF13439">
    <property type="entry name" value="Glyco_transf_4"/>
    <property type="match status" value="1"/>
</dbReference>
<dbReference type="Proteomes" id="UP000634668">
    <property type="component" value="Unassembled WGS sequence"/>
</dbReference>
<accession>A0A918IZX6</accession>
<dbReference type="PANTHER" id="PTHR45947:SF3">
    <property type="entry name" value="SULFOQUINOVOSYL TRANSFERASE SQD2"/>
    <property type="match status" value="1"/>
</dbReference>
<feature type="domain" description="Glycosyltransferase subfamily 4-like N-terminal" evidence="2">
    <location>
        <begin position="13"/>
        <end position="168"/>
    </location>
</feature>
<proteinExistence type="predicted"/>
<dbReference type="EMBL" id="BMWP01000019">
    <property type="protein sequence ID" value="GGW40793.1"/>
    <property type="molecule type" value="Genomic_DNA"/>
</dbReference>
<keyword evidence="3" id="KW-0808">Transferase</keyword>
<feature type="domain" description="Glycosyl transferase family 1" evidence="1">
    <location>
        <begin position="184"/>
        <end position="350"/>
    </location>
</feature>
<name>A0A918IZX6_9FLAO</name>
<dbReference type="GO" id="GO:0016758">
    <property type="term" value="F:hexosyltransferase activity"/>
    <property type="evidence" value="ECO:0007669"/>
    <property type="project" value="TreeGrafter"/>
</dbReference>
<evidence type="ECO:0000313" key="3">
    <source>
        <dbReference type="EMBL" id="GGW40793.1"/>
    </source>
</evidence>
<organism evidence="3 4">
    <name type="scientific">Arenibacter certesii</name>
    <dbReference type="NCBI Taxonomy" id="228955"/>
    <lineage>
        <taxon>Bacteria</taxon>
        <taxon>Pseudomonadati</taxon>
        <taxon>Bacteroidota</taxon>
        <taxon>Flavobacteriia</taxon>
        <taxon>Flavobacteriales</taxon>
        <taxon>Flavobacteriaceae</taxon>
        <taxon>Arenibacter</taxon>
    </lineage>
</organism>
<protein>
    <submittedName>
        <fullName evidence="3">Group 1 glycosyl transferase</fullName>
    </submittedName>
</protein>
<dbReference type="InterPro" id="IPR001296">
    <property type="entry name" value="Glyco_trans_1"/>
</dbReference>
<reference evidence="3" key="1">
    <citation type="journal article" date="2014" name="Int. J. Syst. Evol. Microbiol.">
        <title>Complete genome sequence of Corynebacterium casei LMG S-19264T (=DSM 44701T), isolated from a smear-ripened cheese.</title>
        <authorList>
            <consortium name="US DOE Joint Genome Institute (JGI-PGF)"/>
            <person name="Walter F."/>
            <person name="Albersmeier A."/>
            <person name="Kalinowski J."/>
            <person name="Ruckert C."/>
        </authorList>
    </citation>
    <scope>NUCLEOTIDE SEQUENCE</scope>
    <source>
        <strain evidence="3">KCTC 12113</strain>
    </source>
</reference>
<keyword evidence="4" id="KW-1185">Reference proteome</keyword>
<dbReference type="SUPFAM" id="SSF53756">
    <property type="entry name" value="UDP-Glycosyltransferase/glycogen phosphorylase"/>
    <property type="match status" value="1"/>
</dbReference>
<gene>
    <name evidence="3" type="ORF">GCM10007383_27020</name>
</gene>
<dbReference type="InterPro" id="IPR050194">
    <property type="entry name" value="Glycosyltransferase_grp1"/>
</dbReference>
<dbReference type="RefSeq" id="WP_026813856.1">
    <property type="nucleotide sequence ID" value="NZ_BMWP01000019.1"/>
</dbReference>
<dbReference type="Gene3D" id="3.40.50.2000">
    <property type="entry name" value="Glycogen Phosphorylase B"/>
    <property type="match status" value="2"/>
</dbReference>
<dbReference type="AlphaFoldDB" id="A0A918IZX6"/>
<evidence type="ECO:0000259" key="2">
    <source>
        <dbReference type="Pfam" id="PF13439"/>
    </source>
</evidence>
<comment type="caution">
    <text evidence="3">The sequence shown here is derived from an EMBL/GenBank/DDBJ whole genome shotgun (WGS) entry which is preliminary data.</text>
</comment>
<reference evidence="3" key="2">
    <citation type="submission" date="2020-09" db="EMBL/GenBank/DDBJ databases">
        <authorList>
            <person name="Sun Q."/>
            <person name="Kim S."/>
        </authorList>
    </citation>
    <scope>NUCLEOTIDE SEQUENCE</scope>
    <source>
        <strain evidence="3">KCTC 12113</strain>
    </source>
</reference>
<sequence length="374" mass="42134">MKVLFLLSRIEKSGVTLHTLDLAQGLVDLGHELVLITGGITDRNNEYLVKIENDFKNLGTEVRTFKTPSGNILNKIGISTAAIYQILKWIKELKPDVIHSQSPNMSFLPWILGKPFVSTIHNVNVQLEKSFKYKNPTQLIAISRESKEYGIEKLGAKPDSVSVICHGISKRYAETSPEKELTLLKQKYNLPKEKVIIGYVGRITEDKGLDVLITALEKHLPTTTTDNIHIVFLGDYWLEPDEIWLQNIVEKSALKNQISIVPFQDPKPFYEVFDIFVLPSKYEAFGLVSIEAMMSKCCTVRTDTNGALDQIDHDKEGYIFQNGNAKALAAILQPLIENKELRDSIAENGKIKALKNFTIEAMSKKTLAIYNKLT</sequence>
<dbReference type="Pfam" id="PF00534">
    <property type="entry name" value="Glycos_transf_1"/>
    <property type="match status" value="1"/>
</dbReference>
<dbReference type="InterPro" id="IPR028098">
    <property type="entry name" value="Glyco_trans_4-like_N"/>
</dbReference>
<evidence type="ECO:0000259" key="1">
    <source>
        <dbReference type="Pfam" id="PF00534"/>
    </source>
</evidence>
<evidence type="ECO:0000313" key="4">
    <source>
        <dbReference type="Proteomes" id="UP000634668"/>
    </source>
</evidence>
<dbReference type="CDD" id="cd03801">
    <property type="entry name" value="GT4_PimA-like"/>
    <property type="match status" value="1"/>
</dbReference>
<dbReference type="PANTHER" id="PTHR45947">
    <property type="entry name" value="SULFOQUINOVOSYL TRANSFERASE SQD2"/>
    <property type="match status" value="1"/>
</dbReference>